<dbReference type="GO" id="GO:0071916">
    <property type="term" value="F:dipeptide transmembrane transporter activity"/>
    <property type="evidence" value="ECO:0007669"/>
    <property type="project" value="TreeGrafter"/>
</dbReference>
<evidence type="ECO:0000256" key="7">
    <source>
        <dbReference type="RuleBase" id="RU363032"/>
    </source>
</evidence>
<comment type="caution">
    <text evidence="9">The sequence shown here is derived from an EMBL/GenBank/DDBJ whole genome shotgun (WGS) entry which is preliminary data.</text>
</comment>
<evidence type="ECO:0000256" key="6">
    <source>
        <dbReference type="ARBA" id="ARBA00023136"/>
    </source>
</evidence>
<dbReference type="PANTHER" id="PTHR43163">
    <property type="entry name" value="DIPEPTIDE TRANSPORT SYSTEM PERMEASE PROTEIN DPPB-RELATED"/>
    <property type="match status" value="1"/>
</dbReference>
<dbReference type="PANTHER" id="PTHR43163:SF6">
    <property type="entry name" value="DIPEPTIDE TRANSPORT SYSTEM PERMEASE PROTEIN DPPB-RELATED"/>
    <property type="match status" value="1"/>
</dbReference>
<gene>
    <name evidence="9" type="ORF">DZF93_18525</name>
</gene>
<protein>
    <submittedName>
        <fullName evidence="9">ABC transporter permease</fullName>
    </submittedName>
</protein>
<keyword evidence="3" id="KW-1003">Cell membrane</keyword>
<dbReference type="SUPFAM" id="SSF161098">
    <property type="entry name" value="MetI-like"/>
    <property type="match status" value="1"/>
</dbReference>
<dbReference type="InterPro" id="IPR000515">
    <property type="entry name" value="MetI-like"/>
</dbReference>
<name>A0A399P4I4_9MICO</name>
<dbReference type="EMBL" id="QWEA01001357">
    <property type="protein sequence ID" value="RIJ01274.1"/>
    <property type="molecule type" value="Genomic_DNA"/>
</dbReference>
<dbReference type="Proteomes" id="UP000266634">
    <property type="component" value="Unassembled WGS sequence"/>
</dbReference>
<evidence type="ECO:0000313" key="9">
    <source>
        <dbReference type="EMBL" id="RIJ01274.1"/>
    </source>
</evidence>
<evidence type="ECO:0000256" key="5">
    <source>
        <dbReference type="ARBA" id="ARBA00022989"/>
    </source>
</evidence>
<evidence type="ECO:0000259" key="8">
    <source>
        <dbReference type="PROSITE" id="PS50928"/>
    </source>
</evidence>
<evidence type="ECO:0000313" key="10">
    <source>
        <dbReference type="Proteomes" id="UP000266634"/>
    </source>
</evidence>
<feature type="domain" description="ABC transmembrane type-1" evidence="8">
    <location>
        <begin position="46"/>
        <end position="176"/>
    </location>
</feature>
<comment type="similarity">
    <text evidence="7">Belongs to the binding-protein-dependent transport system permease family.</text>
</comment>
<dbReference type="CDD" id="cd06261">
    <property type="entry name" value="TM_PBP2"/>
    <property type="match status" value="1"/>
</dbReference>
<keyword evidence="2 7" id="KW-0813">Transport</keyword>
<evidence type="ECO:0000256" key="1">
    <source>
        <dbReference type="ARBA" id="ARBA00004651"/>
    </source>
</evidence>
<accession>A0A399P4I4</accession>
<comment type="subcellular location">
    <subcellularLocation>
        <location evidence="1 7">Cell membrane</location>
        <topology evidence="1 7">Multi-pass membrane protein</topology>
    </subcellularLocation>
</comment>
<feature type="transmembrane region" description="Helical" evidence="7">
    <location>
        <begin position="123"/>
        <end position="142"/>
    </location>
</feature>
<organism evidence="9 10">
    <name type="scientific">Clavibacter michiganensis subsp. insidiosus</name>
    <dbReference type="NCBI Taxonomy" id="33014"/>
    <lineage>
        <taxon>Bacteria</taxon>
        <taxon>Bacillati</taxon>
        <taxon>Actinomycetota</taxon>
        <taxon>Actinomycetes</taxon>
        <taxon>Micrococcales</taxon>
        <taxon>Microbacteriaceae</taxon>
        <taxon>Clavibacter</taxon>
    </lineage>
</organism>
<proteinExistence type="inferred from homology"/>
<sequence length="176" mass="18236">AVRAEYGLDQPLLVQYLAQLGRLAQGDLGRSYALREDVVAVLARQLPGTLLLAVLALAVAWILALGLALVSTGAGRLAAAVGAGVEIVAASLPHFWIGVVLILVFSTGLGWLPAVSGPSPAGLVLPVLTLAIPLAGFLGQIMREALLDALDSQFALAARARGESEAGVRLRHTLRH</sequence>
<reference evidence="9 10" key="1">
    <citation type="submission" date="2018-08" db="EMBL/GenBank/DDBJ databases">
        <title>Genome Sequence of Clavibacter michiganensis Subspecies type strains, and the Atypical Peach-Colored Strains Isolated from Tomato.</title>
        <authorList>
            <person name="Osdaghi E."/>
            <person name="Portier P."/>
            <person name="Briand M."/>
            <person name="Jacques M.-A."/>
        </authorList>
    </citation>
    <scope>NUCLEOTIDE SEQUENCE [LARGE SCALE GENOMIC DNA]</scope>
    <source>
        <strain evidence="9 10">CFBP 6488</strain>
    </source>
</reference>
<feature type="transmembrane region" description="Helical" evidence="7">
    <location>
        <begin position="77"/>
        <end position="103"/>
    </location>
</feature>
<dbReference type="PROSITE" id="PS50928">
    <property type="entry name" value="ABC_TM1"/>
    <property type="match status" value="1"/>
</dbReference>
<dbReference type="Pfam" id="PF00528">
    <property type="entry name" value="BPD_transp_1"/>
    <property type="match status" value="1"/>
</dbReference>
<evidence type="ECO:0000256" key="2">
    <source>
        <dbReference type="ARBA" id="ARBA00022448"/>
    </source>
</evidence>
<keyword evidence="6 7" id="KW-0472">Membrane</keyword>
<dbReference type="GO" id="GO:0005886">
    <property type="term" value="C:plasma membrane"/>
    <property type="evidence" value="ECO:0007669"/>
    <property type="project" value="UniProtKB-SubCell"/>
</dbReference>
<evidence type="ECO:0000256" key="4">
    <source>
        <dbReference type="ARBA" id="ARBA00022692"/>
    </source>
</evidence>
<feature type="non-terminal residue" evidence="9">
    <location>
        <position position="176"/>
    </location>
</feature>
<feature type="transmembrane region" description="Helical" evidence="7">
    <location>
        <begin position="50"/>
        <end position="70"/>
    </location>
</feature>
<keyword evidence="5 7" id="KW-1133">Transmembrane helix</keyword>
<feature type="non-terminal residue" evidence="9">
    <location>
        <position position="1"/>
    </location>
</feature>
<dbReference type="Gene3D" id="1.10.3720.10">
    <property type="entry name" value="MetI-like"/>
    <property type="match status" value="1"/>
</dbReference>
<keyword evidence="4 7" id="KW-0812">Transmembrane</keyword>
<evidence type="ECO:0000256" key="3">
    <source>
        <dbReference type="ARBA" id="ARBA00022475"/>
    </source>
</evidence>
<dbReference type="AlphaFoldDB" id="A0A399P4I4"/>
<dbReference type="InterPro" id="IPR035906">
    <property type="entry name" value="MetI-like_sf"/>
</dbReference>